<keyword evidence="1" id="KW-0732">Signal</keyword>
<comment type="caution">
    <text evidence="2">The sequence shown here is derived from an EMBL/GenBank/DDBJ whole genome shotgun (WGS) entry which is preliminary data.</text>
</comment>
<feature type="chain" id="PRO_5046224923" description="Argininosuccinate lyase" evidence="1">
    <location>
        <begin position="24"/>
        <end position="110"/>
    </location>
</feature>
<keyword evidence="3" id="KW-1185">Reference proteome</keyword>
<dbReference type="EMBL" id="JWJH01000016">
    <property type="protein sequence ID" value="KJF66646.1"/>
    <property type="molecule type" value="Genomic_DNA"/>
</dbReference>
<protein>
    <recommendedName>
        <fullName evidence="4">Argininosuccinate lyase</fullName>
    </recommendedName>
</protein>
<reference evidence="2 3" key="1">
    <citation type="submission" date="2015-03" db="EMBL/GenBank/DDBJ databases">
        <title>Draft Genome Sequences of Agrobacterium nepotum Strain 39/7T (= CFBP 7436T = LMG 26435T) and Agrobacterium sp. Strain KFB 330 (= CFBP 8308 = LMG 28674).</title>
        <authorList>
            <person name="Kuzmanovic N."/>
            <person name="Pulawska J."/>
            <person name="Obradovic A."/>
        </authorList>
    </citation>
    <scope>NUCLEOTIDE SEQUENCE [LARGE SCALE GENOMIC DNA]</scope>
    <source>
        <strain evidence="2 3">39/7</strain>
    </source>
</reference>
<evidence type="ECO:0000256" key="1">
    <source>
        <dbReference type="SAM" id="SignalP"/>
    </source>
</evidence>
<dbReference type="RefSeq" id="WP_045022504.1">
    <property type="nucleotide sequence ID" value="NZ_JWJH01000016.1"/>
</dbReference>
<accession>A0ABR5CPD7</accession>
<proteinExistence type="predicted"/>
<gene>
    <name evidence="2" type="ORF">RS75_16945</name>
</gene>
<organism evidence="2 3">
    <name type="scientific">Rhizobium nepotum 39/7</name>
    <dbReference type="NCBI Taxonomy" id="1368418"/>
    <lineage>
        <taxon>Bacteria</taxon>
        <taxon>Pseudomonadati</taxon>
        <taxon>Pseudomonadota</taxon>
        <taxon>Alphaproteobacteria</taxon>
        <taxon>Hyphomicrobiales</taxon>
        <taxon>Rhizobiaceae</taxon>
        <taxon>Rhizobium/Agrobacterium group</taxon>
        <taxon>Rhizobium</taxon>
    </lineage>
</organism>
<dbReference type="Proteomes" id="UP000052068">
    <property type="component" value="Unassembled WGS sequence"/>
</dbReference>
<sequence>MTSKWVMAAFFGAALTVAGGAQAEDLVFSLKNGTNSVLNAFYTSPVGVDDWEDDVFGKKALGPGETMEISIADGRRVCKYDMRFEFQGDELEDLEDTQNLCELGEYTITE</sequence>
<evidence type="ECO:0000313" key="3">
    <source>
        <dbReference type="Proteomes" id="UP000052068"/>
    </source>
</evidence>
<feature type="signal peptide" evidence="1">
    <location>
        <begin position="1"/>
        <end position="23"/>
    </location>
</feature>
<name>A0ABR5CPD7_9HYPH</name>
<evidence type="ECO:0000313" key="2">
    <source>
        <dbReference type="EMBL" id="KJF66646.1"/>
    </source>
</evidence>
<evidence type="ECO:0008006" key="4">
    <source>
        <dbReference type="Google" id="ProtNLM"/>
    </source>
</evidence>